<dbReference type="PANTHER" id="PTHR21551:SF0">
    <property type="entry name" value="PROTEIN ASSOCIATED WITH TOPO II RELATED-1, ISOFORM A"/>
    <property type="match status" value="1"/>
</dbReference>
<dbReference type="PANTHER" id="PTHR21551">
    <property type="entry name" value="TOPOISOMERASE II-ASSOCIATED PROTEIN PAT1"/>
    <property type="match status" value="1"/>
</dbReference>
<feature type="compositionally biased region" description="Basic and acidic residues" evidence="3">
    <location>
        <begin position="50"/>
        <end position="65"/>
    </location>
</feature>
<evidence type="ECO:0000256" key="2">
    <source>
        <dbReference type="ARBA" id="ARBA00022490"/>
    </source>
</evidence>
<organism evidence="4 5">
    <name type="scientific">Dryococelus australis</name>
    <dbReference type="NCBI Taxonomy" id="614101"/>
    <lineage>
        <taxon>Eukaryota</taxon>
        <taxon>Metazoa</taxon>
        <taxon>Ecdysozoa</taxon>
        <taxon>Arthropoda</taxon>
        <taxon>Hexapoda</taxon>
        <taxon>Insecta</taxon>
        <taxon>Pterygota</taxon>
        <taxon>Neoptera</taxon>
        <taxon>Polyneoptera</taxon>
        <taxon>Phasmatodea</taxon>
        <taxon>Verophasmatodea</taxon>
        <taxon>Anareolatae</taxon>
        <taxon>Phasmatidae</taxon>
        <taxon>Eurycanthinae</taxon>
        <taxon>Dryococelus</taxon>
    </lineage>
</organism>
<evidence type="ECO:0000313" key="4">
    <source>
        <dbReference type="EMBL" id="KAJ8877425.1"/>
    </source>
</evidence>
<reference evidence="4 5" key="1">
    <citation type="submission" date="2023-02" db="EMBL/GenBank/DDBJ databases">
        <title>LHISI_Scaffold_Assembly.</title>
        <authorList>
            <person name="Stuart O.P."/>
            <person name="Cleave R."/>
            <person name="Magrath M.J.L."/>
            <person name="Mikheyev A.S."/>
        </authorList>
    </citation>
    <scope>NUCLEOTIDE SEQUENCE [LARGE SCALE GENOMIC DNA]</scope>
    <source>
        <strain evidence="4">Daus_M_001</strain>
        <tissue evidence="4">Leg muscle</tissue>
    </source>
</reference>
<keyword evidence="2" id="KW-0963">Cytoplasm</keyword>
<feature type="compositionally biased region" description="Basic and acidic residues" evidence="3">
    <location>
        <begin position="405"/>
        <end position="420"/>
    </location>
</feature>
<protein>
    <submittedName>
        <fullName evidence="4">Uncharacterized protein</fullName>
    </submittedName>
</protein>
<dbReference type="Proteomes" id="UP001159363">
    <property type="component" value="Chromosome 7"/>
</dbReference>
<feature type="region of interest" description="Disordered" evidence="3">
    <location>
        <begin position="1"/>
        <end position="78"/>
    </location>
</feature>
<evidence type="ECO:0000256" key="1">
    <source>
        <dbReference type="ARBA" id="ARBA00004201"/>
    </source>
</evidence>
<evidence type="ECO:0000313" key="5">
    <source>
        <dbReference type="Proteomes" id="UP001159363"/>
    </source>
</evidence>
<feature type="compositionally biased region" description="Acidic residues" evidence="3">
    <location>
        <begin position="16"/>
        <end position="38"/>
    </location>
</feature>
<sequence length="714" mass="81818">MANSFFAFNNPHNEQEEGLQDDFDFDFEDEEEEYDALNDETFGADATEGDWEHDHEKLAELTEKSRVHHSSYNGSTEHEDLELEAALGQLVLDDINDDRDHEKDDKLKKVKSSTNNFVYSSSAPSVFPSPWSVKDSSTKESNKSIPDLPPGKTVCTVEELERQLISQSRTINQRINVPLSNKHLENVGKEVKVVTNQEPAYLVSRSLGRGQALRQNGVVMVRPFLQQAGQGVGILPHPMPGMAIPPEMRHIQQQQQNRFLVPAPDFHLFPPPPFVIRQHFQPPPCGRLLLGPYPRQGFHSTDTAMFRPMMHHNNLYNSNFRDRPYVPGMRHQEPYYKHQRDNSHYINYRTPQNLHCRVDDEYAGMMSDREKMWLQNIQQMQLNTSPPHVDDYYYTIFSSRQANKKNGENCRNRERRDSYNKEQQGASKVYTPAQFENSLGKLQVGSVTAPRKIIDMDVVHQEGMENMTAAAPRDMRKLKQILLEVERLYLLLLQLEDLSSPMLELREAVQDSKEVLQQKILTTMLAEDWFVNILSFHKGKKLFVRFLHQVTDTQHMSTLWARMLAGLVTIVRHDPDSAGIMLKMFPFFSRWLQGITSPSFVALASSLVQVEEQRRGKRSLLVFMLGNKFGISALAMMLVHAQALYSALDCSGQATWLRLLRLLLDAVESMPQGTPAKPLQSIDAGTLSEHFRSCGYELSEQVHDKFVKYLCSSL</sequence>
<feature type="region of interest" description="Disordered" evidence="3">
    <location>
        <begin position="404"/>
        <end position="427"/>
    </location>
</feature>
<comment type="subcellular location">
    <subcellularLocation>
        <location evidence="1">Cytoplasm</location>
        <location evidence="1">P-body</location>
    </subcellularLocation>
</comment>
<dbReference type="InterPro" id="IPR039900">
    <property type="entry name" value="Pat1-like"/>
</dbReference>
<feature type="compositionally biased region" description="Polar residues" evidence="3">
    <location>
        <begin position="1"/>
        <end position="12"/>
    </location>
</feature>
<gene>
    <name evidence="4" type="ORF">PR048_021879</name>
</gene>
<proteinExistence type="predicted"/>
<feature type="region of interest" description="Disordered" evidence="3">
    <location>
        <begin position="128"/>
        <end position="150"/>
    </location>
</feature>
<name>A0ABQ9GZF2_9NEOP</name>
<evidence type="ECO:0000256" key="3">
    <source>
        <dbReference type="SAM" id="MobiDB-lite"/>
    </source>
</evidence>
<accession>A0ABQ9GZF2</accession>
<comment type="caution">
    <text evidence="4">The sequence shown here is derived from an EMBL/GenBank/DDBJ whole genome shotgun (WGS) entry which is preliminary data.</text>
</comment>
<dbReference type="EMBL" id="JARBHB010000008">
    <property type="protein sequence ID" value="KAJ8877425.1"/>
    <property type="molecule type" value="Genomic_DNA"/>
</dbReference>
<keyword evidence="5" id="KW-1185">Reference proteome</keyword>